<evidence type="ECO:0000313" key="2">
    <source>
        <dbReference type="Proteomes" id="UP000006034"/>
    </source>
</evidence>
<reference evidence="1 2" key="2">
    <citation type="submission" date="2013-04" db="EMBL/GenBank/DDBJ databases">
        <title>The Genome Sequence of Bilophila wadsworthia 3_1_6.</title>
        <authorList>
            <consortium name="The Broad Institute Genomics Platform"/>
            <person name="Earl A."/>
            <person name="Ward D."/>
            <person name="Feldgarden M."/>
            <person name="Gevers D."/>
            <person name="Sibley C."/>
            <person name="Strauss J."/>
            <person name="Allen-Vercoe E."/>
            <person name="Walker B."/>
            <person name="Young S."/>
            <person name="Zeng Q."/>
            <person name="Gargeya S."/>
            <person name="Fitzgerald M."/>
            <person name="Haas B."/>
            <person name="Abouelleil A."/>
            <person name="Allen A.W."/>
            <person name="Alvarado L."/>
            <person name="Arachchi H.M."/>
            <person name="Berlin A.M."/>
            <person name="Chapman S.B."/>
            <person name="Gainer-Dewar J."/>
            <person name="Goldberg J."/>
            <person name="Griggs A."/>
            <person name="Gujja S."/>
            <person name="Hansen M."/>
            <person name="Howarth C."/>
            <person name="Imamovic A."/>
            <person name="Ireland A."/>
            <person name="Larimer J."/>
            <person name="McCowan C."/>
            <person name="Murphy C."/>
            <person name="Pearson M."/>
            <person name="Poon T.W."/>
            <person name="Priest M."/>
            <person name="Roberts A."/>
            <person name="Saif S."/>
            <person name="Shea T."/>
            <person name="Sisk P."/>
            <person name="Sykes S."/>
            <person name="Wortman J."/>
            <person name="Nusbaum C."/>
            <person name="Birren B."/>
        </authorList>
    </citation>
    <scope>NUCLEOTIDE SEQUENCE [LARGE SCALE GENOMIC DNA]</scope>
    <source>
        <strain evidence="1 2">3_1_6</strain>
    </source>
</reference>
<dbReference type="AlphaFoldDB" id="E5Y659"/>
<comment type="caution">
    <text evidence="1">The sequence shown here is derived from an EMBL/GenBank/DDBJ whole genome shotgun (WGS) entry which is preliminary data.</text>
</comment>
<reference evidence="1 2" key="1">
    <citation type="submission" date="2010-10" db="EMBL/GenBank/DDBJ databases">
        <authorList>
            <consortium name="The Broad Institute Genome Sequencing Platform"/>
            <person name="Ward D."/>
            <person name="Earl A."/>
            <person name="Feldgarden M."/>
            <person name="Young S.K."/>
            <person name="Gargeya S."/>
            <person name="Zeng Q."/>
            <person name="Alvarado L."/>
            <person name="Berlin A."/>
            <person name="Bochicchio J."/>
            <person name="Chapman S.B."/>
            <person name="Chen Z."/>
            <person name="Freedman E."/>
            <person name="Gellesch M."/>
            <person name="Goldberg J."/>
            <person name="Griggs A."/>
            <person name="Gujja S."/>
            <person name="Heilman E."/>
            <person name="Heiman D."/>
            <person name="Howarth C."/>
            <person name="Mehta T."/>
            <person name="Neiman D."/>
            <person name="Pearson M."/>
            <person name="Roberts A."/>
            <person name="Saif S."/>
            <person name="Shea T."/>
            <person name="Shenoy N."/>
            <person name="Sisk P."/>
            <person name="Stolte C."/>
            <person name="Sykes S."/>
            <person name="White J."/>
            <person name="Yandava C."/>
            <person name="Allen-Vercoe E."/>
            <person name="Sibley C."/>
            <person name="Ambrose C.E."/>
            <person name="Strauss J."/>
            <person name="Daigneault M."/>
            <person name="Haas B."/>
            <person name="Nusbaum C."/>
            <person name="Birren B."/>
        </authorList>
    </citation>
    <scope>NUCLEOTIDE SEQUENCE [LARGE SCALE GENOMIC DNA]</scope>
    <source>
        <strain evidence="1 2">3_1_6</strain>
    </source>
</reference>
<sequence length="146" mass="16702">MDFIKVYERIRERGMEAEWGTLNNGLPQISVRVLGITFFVVPDHFPGYEKAESDFICLRTFMPMETVNVRHKAFLDAAFNKIASNIRMVKIYSVENDGILYAFFEVQVLSTPEDFAQRLSPYANECVRAIREVAAFVNSHPSLAES</sequence>
<dbReference type="Proteomes" id="UP000006034">
    <property type="component" value="Unassembled WGS sequence"/>
</dbReference>
<evidence type="ECO:0008006" key="3">
    <source>
        <dbReference type="Google" id="ProtNLM"/>
    </source>
</evidence>
<name>E5Y659_BILW3</name>
<organism evidence="1 2">
    <name type="scientific">Bilophila wadsworthia (strain 3_1_6)</name>
    <dbReference type="NCBI Taxonomy" id="563192"/>
    <lineage>
        <taxon>Bacteria</taxon>
        <taxon>Pseudomonadati</taxon>
        <taxon>Thermodesulfobacteriota</taxon>
        <taxon>Desulfovibrionia</taxon>
        <taxon>Desulfovibrionales</taxon>
        <taxon>Desulfovibrionaceae</taxon>
        <taxon>Bilophila</taxon>
    </lineage>
</organism>
<keyword evidence="2" id="KW-1185">Reference proteome</keyword>
<dbReference type="GeneID" id="78087368"/>
<accession>E5Y659</accession>
<proteinExistence type="predicted"/>
<protein>
    <recommendedName>
        <fullName evidence="3">Sensory transduction regulator</fullName>
    </recommendedName>
</protein>
<dbReference type="RefSeq" id="WP_005027112.1">
    <property type="nucleotide sequence ID" value="NZ_KE150240.1"/>
</dbReference>
<dbReference type="HOGENOM" id="CLU_1773786_0_0_7"/>
<dbReference type="EMBL" id="ADCP02000003">
    <property type="protein sequence ID" value="EFV44478.1"/>
    <property type="molecule type" value="Genomic_DNA"/>
</dbReference>
<gene>
    <name evidence="1" type="ORF">HMPREF0179_01672</name>
</gene>
<evidence type="ECO:0000313" key="1">
    <source>
        <dbReference type="EMBL" id="EFV44478.1"/>
    </source>
</evidence>